<dbReference type="GO" id="GO:0005048">
    <property type="term" value="F:signal sequence binding"/>
    <property type="evidence" value="ECO:0007669"/>
    <property type="project" value="UniProtKB-UniRule"/>
</dbReference>
<gene>
    <name evidence="1 2" type="primary">napD</name>
</gene>
<dbReference type="GO" id="GO:0005737">
    <property type="term" value="C:cytoplasm"/>
    <property type="evidence" value="ECO:0007669"/>
    <property type="project" value="UniProtKB-SubCell"/>
</dbReference>
<comment type="function">
    <text evidence="1">Chaperone for NapA, the catalytic subunit of the periplasmic nitrate reductase. It binds directly and specifically to the twin-arginine signal peptide of NapA, preventing premature interaction with the Tat translocase and premature export.</text>
</comment>
<dbReference type="AlphaFoldDB" id="O86475"/>
<reference evidence="2" key="1">
    <citation type="journal article" date="1996" name="Mol. Microbiol.">
        <title>Isolation of periplasmic nitrate reductase genes from Rhodobacter sphaeroides DSM 158: structural and functional differences among prokaryotic nitrate reductases.</title>
        <authorList>
            <person name="Reyes F."/>
            <person name="Roldan M.D."/>
            <person name="Klipp W."/>
            <person name="Castillo F."/>
            <person name="Moreno-Vivian C."/>
        </authorList>
    </citation>
    <scope>NUCLEOTIDE SEQUENCE</scope>
    <source>
        <strain evidence="2">DSM 158</strain>
    </source>
</reference>
<organism evidence="2">
    <name type="scientific">Cereibacter sphaeroides</name>
    <name type="common">Rhodobacter sphaeroides</name>
    <dbReference type="NCBI Taxonomy" id="1063"/>
    <lineage>
        <taxon>Bacteria</taxon>
        <taxon>Pseudomonadati</taxon>
        <taxon>Pseudomonadota</taxon>
        <taxon>Alphaproteobacteria</taxon>
        <taxon>Rhodobacterales</taxon>
        <taxon>Paracoccaceae</taxon>
        <taxon>Cereibacter</taxon>
    </lineage>
</organism>
<comment type="subunit">
    <text evidence="1">Interacts with the cytoplasmic NapA precursor.</text>
</comment>
<comment type="subcellular location">
    <subcellularLocation>
        <location evidence="1">Cytoplasm</location>
    </subcellularLocation>
</comment>
<dbReference type="Pfam" id="PF03927">
    <property type="entry name" value="NapD"/>
    <property type="match status" value="1"/>
</dbReference>
<keyword evidence="1" id="KW-0963">Cytoplasm</keyword>
<accession>O86475</accession>
<dbReference type="HAMAP" id="MF_02200">
    <property type="entry name" value="NapD"/>
    <property type="match status" value="1"/>
</dbReference>
<sequence length="88" mass="9366">MREPEAHISSAILRVRPGEEAAVVRRVMAVPGCEVAAAGEGRLVVLIETRETGAPRAALTELTLLEGVHSACMVYEQVEALKTLGEKA</sequence>
<comment type="similarity">
    <text evidence="1">Belongs to the NapD family.</text>
</comment>
<evidence type="ECO:0000256" key="1">
    <source>
        <dbReference type="HAMAP-Rule" id="MF_02200"/>
    </source>
</evidence>
<dbReference type="GO" id="GO:0051224">
    <property type="term" value="P:negative regulation of protein transport"/>
    <property type="evidence" value="ECO:0007669"/>
    <property type="project" value="UniProtKB-UniRule"/>
</dbReference>
<protein>
    <recommendedName>
        <fullName evidence="1">Chaperone NapD</fullName>
    </recommendedName>
    <alternativeName>
        <fullName evidence="1">NapA signal peptide-binding chaperone NapD</fullName>
    </alternativeName>
</protein>
<dbReference type="InterPro" id="IPR005623">
    <property type="entry name" value="Chaperone_NapD_NO3_reduct"/>
</dbReference>
<keyword evidence="1" id="KW-0143">Chaperone</keyword>
<evidence type="ECO:0000313" key="2">
    <source>
        <dbReference type="EMBL" id="CAA86833.1"/>
    </source>
</evidence>
<name>O86475_CERSP</name>
<proteinExistence type="inferred from homology"/>
<dbReference type="EMBL" id="Z46806">
    <property type="protein sequence ID" value="CAA86833.1"/>
    <property type="molecule type" value="Genomic_DNA"/>
</dbReference>
<dbReference type="Gene3D" id="3.30.70.920">
    <property type="match status" value="1"/>
</dbReference>